<evidence type="ECO:0000313" key="2">
    <source>
        <dbReference type="Proteomes" id="UP000216147"/>
    </source>
</evidence>
<proteinExistence type="predicted"/>
<reference evidence="1 2" key="1">
    <citation type="submission" date="2017-03" db="EMBL/GenBank/DDBJ databases">
        <title>Lifting the veil on microbial sulfur biogeochemistry in mining wastewaters.</title>
        <authorList>
            <person name="Kantor R.S."/>
            <person name="Colenbrander Nelson T."/>
            <person name="Marshall S."/>
            <person name="Bennett D."/>
            <person name="Apte S."/>
            <person name="Camacho D."/>
            <person name="Thomas B.C."/>
            <person name="Warren L.A."/>
            <person name="Banfield J.F."/>
        </authorList>
    </citation>
    <scope>NUCLEOTIDE SEQUENCE [LARGE SCALE GENOMIC DNA]</scope>
    <source>
        <strain evidence="1">32-68-21</strain>
    </source>
</reference>
<evidence type="ECO:0000313" key="1">
    <source>
        <dbReference type="EMBL" id="OYX59168.1"/>
    </source>
</evidence>
<accession>A0A258HS43</accession>
<dbReference type="AlphaFoldDB" id="A0A258HS43"/>
<dbReference type="Proteomes" id="UP000216147">
    <property type="component" value="Unassembled WGS sequence"/>
</dbReference>
<sequence length="64" mass="7235">MDVRELSLDEIDMVSGGNWFANLFDAIAQIVGYVANQIMDAAAWLAENGFYYEEKDGGYEFGFR</sequence>
<comment type="caution">
    <text evidence="1">The sequence shown here is derived from an EMBL/GenBank/DDBJ whole genome shotgun (WGS) entry which is preliminary data.</text>
</comment>
<gene>
    <name evidence="1" type="ORF">B7Y86_01780</name>
</gene>
<protein>
    <recommendedName>
        <fullName evidence="3">Bacteriocin</fullName>
    </recommendedName>
</protein>
<name>A0A258HS43_9CAUL</name>
<organism evidence="1 2">
    <name type="scientific">Brevundimonas subvibrioides</name>
    <dbReference type="NCBI Taxonomy" id="74313"/>
    <lineage>
        <taxon>Bacteria</taxon>
        <taxon>Pseudomonadati</taxon>
        <taxon>Pseudomonadota</taxon>
        <taxon>Alphaproteobacteria</taxon>
        <taxon>Caulobacterales</taxon>
        <taxon>Caulobacteraceae</taxon>
        <taxon>Brevundimonas</taxon>
    </lineage>
</organism>
<evidence type="ECO:0008006" key="3">
    <source>
        <dbReference type="Google" id="ProtNLM"/>
    </source>
</evidence>
<dbReference type="EMBL" id="NCEQ01000001">
    <property type="protein sequence ID" value="OYX59168.1"/>
    <property type="molecule type" value="Genomic_DNA"/>
</dbReference>